<dbReference type="OrthoDB" id="8369649at2"/>
<proteinExistence type="predicted"/>
<dbReference type="RefSeq" id="WP_114715677.1">
    <property type="nucleotide sequence ID" value="NZ_KZ857269.1"/>
</dbReference>
<reference evidence="1 2" key="1">
    <citation type="submission" date="2017-03" db="EMBL/GenBank/DDBJ databases">
        <title>Genome analysis of Rhizobial strains effectives or ineffectives for nitrogen fixation isolated from bean seeds.</title>
        <authorList>
            <person name="Peralta H."/>
            <person name="Aguilar-Vera A."/>
            <person name="Mora Y."/>
            <person name="Vargas-Lagunas C."/>
            <person name="Girard L."/>
            <person name="Mora J."/>
        </authorList>
    </citation>
    <scope>NUCLEOTIDE SEQUENCE [LARGE SCALE GENOMIC DNA]</scope>
    <source>
        <strain evidence="1 2">CCGM3</strain>
    </source>
</reference>
<dbReference type="Proteomes" id="UP000254939">
    <property type="component" value="Unassembled WGS sequence"/>
</dbReference>
<organism evidence="1 2">
    <name type="scientific">Rhizobium grahamii</name>
    <dbReference type="NCBI Taxonomy" id="1120045"/>
    <lineage>
        <taxon>Bacteria</taxon>
        <taxon>Pseudomonadati</taxon>
        <taxon>Pseudomonadota</taxon>
        <taxon>Alphaproteobacteria</taxon>
        <taxon>Hyphomicrobiales</taxon>
        <taxon>Rhizobiaceae</taxon>
        <taxon>Rhizobium/Agrobacterium group</taxon>
        <taxon>Rhizobium</taxon>
    </lineage>
</organism>
<name>A0A370KF81_9HYPH</name>
<accession>A0A370KF81</accession>
<dbReference type="AlphaFoldDB" id="A0A370KF81"/>
<gene>
    <name evidence="1" type="ORF">B5K06_31325</name>
</gene>
<evidence type="ECO:0000313" key="1">
    <source>
        <dbReference type="EMBL" id="RDJ02983.1"/>
    </source>
</evidence>
<sequence length="84" mass="9229">MSLATVPGKIRLYGSHAILVMTEGSLHQTVCISDDALPADEGDVIQGILRYLPMYECIADRKFSEGQLAYDGRVWITSSDITSH</sequence>
<comment type="caution">
    <text evidence="1">The sequence shown here is derived from an EMBL/GenBank/DDBJ whole genome shotgun (WGS) entry which is preliminary data.</text>
</comment>
<protein>
    <submittedName>
        <fullName evidence="1">Uncharacterized protein</fullName>
    </submittedName>
</protein>
<dbReference type="EMBL" id="NAAC01000045">
    <property type="protein sequence ID" value="RDJ02983.1"/>
    <property type="molecule type" value="Genomic_DNA"/>
</dbReference>
<evidence type="ECO:0000313" key="2">
    <source>
        <dbReference type="Proteomes" id="UP000254939"/>
    </source>
</evidence>